<evidence type="ECO:0000313" key="2">
    <source>
        <dbReference type="EMBL" id="KMO29451.1"/>
    </source>
</evidence>
<organism evidence="2 3">
    <name type="scientific">Methylobacterium variabile</name>
    <dbReference type="NCBI Taxonomy" id="298794"/>
    <lineage>
        <taxon>Bacteria</taxon>
        <taxon>Pseudomonadati</taxon>
        <taxon>Pseudomonadota</taxon>
        <taxon>Alphaproteobacteria</taxon>
        <taxon>Hyphomicrobiales</taxon>
        <taxon>Methylobacteriaceae</taxon>
        <taxon>Methylobacterium</taxon>
    </lineage>
</organism>
<gene>
    <name evidence="2" type="ORF">VQ02_29610</name>
</gene>
<keyword evidence="1" id="KW-0732">Signal</keyword>
<sequence length="67" mass="7128">MRHALLIAAALVPTAVLAEDAPAAAPSEERRVCEAQADRTGITGEGRATFLRECEAGERLRRGTAPR</sequence>
<keyword evidence="3" id="KW-1185">Reference proteome</keyword>
<feature type="chain" id="PRO_5005282465" description="PsiF repeat-containing protein" evidence="1">
    <location>
        <begin position="19"/>
        <end position="67"/>
    </location>
</feature>
<dbReference type="AlphaFoldDB" id="A0A0J6UTF3"/>
<dbReference type="Proteomes" id="UP000035955">
    <property type="component" value="Unassembled WGS sequence"/>
</dbReference>
<dbReference type="EMBL" id="LABY01000256">
    <property type="protein sequence ID" value="KMO29451.1"/>
    <property type="molecule type" value="Genomic_DNA"/>
</dbReference>
<comment type="caution">
    <text evidence="2">The sequence shown here is derived from an EMBL/GenBank/DDBJ whole genome shotgun (WGS) entry which is preliminary data.</text>
</comment>
<evidence type="ECO:0008006" key="4">
    <source>
        <dbReference type="Google" id="ProtNLM"/>
    </source>
</evidence>
<name>A0A0J6UTF3_9HYPH</name>
<protein>
    <recommendedName>
        <fullName evidence="4">PsiF repeat-containing protein</fullName>
    </recommendedName>
</protein>
<accession>A0A0J6UTF3</accession>
<dbReference type="PATRIC" id="fig|298794.3.peg.4005"/>
<dbReference type="OrthoDB" id="8003642at2"/>
<feature type="signal peptide" evidence="1">
    <location>
        <begin position="1"/>
        <end position="18"/>
    </location>
</feature>
<dbReference type="RefSeq" id="WP_048447827.1">
    <property type="nucleotide sequence ID" value="NZ_LABY01000256.1"/>
</dbReference>
<reference evidence="2 3" key="1">
    <citation type="submission" date="2015-03" db="EMBL/GenBank/DDBJ databases">
        <title>Genome sequencing of Methylobacterium variabile DSM 16961.</title>
        <authorList>
            <person name="Chaudhry V."/>
            <person name="Patil P.B."/>
        </authorList>
    </citation>
    <scope>NUCLEOTIDE SEQUENCE [LARGE SCALE GENOMIC DNA]</scope>
    <source>
        <strain evidence="2 3">DSM 16961</strain>
    </source>
</reference>
<evidence type="ECO:0000256" key="1">
    <source>
        <dbReference type="SAM" id="SignalP"/>
    </source>
</evidence>
<evidence type="ECO:0000313" key="3">
    <source>
        <dbReference type="Proteomes" id="UP000035955"/>
    </source>
</evidence>
<proteinExistence type="predicted"/>